<keyword evidence="1" id="KW-0472">Membrane</keyword>
<feature type="transmembrane region" description="Helical" evidence="1">
    <location>
        <begin position="178"/>
        <end position="197"/>
    </location>
</feature>
<feature type="transmembrane region" description="Helical" evidence="1">
    <location>
        <begin position="209"/>
        <end position="227"/>
    </location>
</feature>
<protein>
    <submittedName>
        <fullName evidence="4">DUF4010 domain-containing protein</fullName>
    </submittedName>
</protein>
<dbReference type="Pfam" id="PF02308">
    <property type="entry name" value="MgtC"/>
    <property type="match status" value="1"/>
</dbReference>
<dbReference type="InterPro" id="IPR025105">
    <property type="entry name" value="DUF4010"/>
</dbReference>
<evidence type="ECO:0000313" key="5">
    <source>
        <dbReference type="Proteomes" id="UP001320876"/>
    </source>
</evidence>
<feature type="transmembrane region" description="Helical" evidence="1">
    <location>
        <begin position="98"/>
        <end position="129"/>
    </location>
</feature>
<organism evidence="4 5">
    <name type="scientific">Luteolibacter arcticus</name>
    <dbReference type="NCBI Taxonomy" id="1581411"/>
    <lineage>
        <taxon>Bacteria</taxon>
        <taxon>Pseudomonadati</taxon>
        <taxon>Verrucomicrobiota</taxon>
        <taxon>Verrucomicrobiia</taxon>
        <taxon>Verrucomicrobiales</taxon>
        <taxon>Verrucomicrobiaceae</taxon>
        <taxon>Luteolibacter</taxon>
    </lineage>
</organism>
<feature type="transmembrane region" description="Helical" evidence="1">
    <location>
        <begin position="374"/>
        <end position="394"/>
    </location>
</feature>
<evidence type="ECO:0000313" key="4">
    <source>
        <dbReference type="EMBL" id="MCW1922108.1"/>
    </source>
</evidence>
<feature type="transmembrane region" description="Helical" evidence="1">
    <location>
        <begin position="49"/>
        <end position="78"/>
    </location>
</feature>
<keyword evidence="1" id="KW-0812">Transmembrane</keyword>
<evidence type="ECO:0000256" key="1">
    <source>
        <dbReference type="SAM" id="Phobius"/>
    </source>
</evidence>
<dbReference type="PANTHER" id="PTHR39084:SF1">
    <property type="entry name" value="DUF4010 DOMAIN-CONTAINING PROTEIN"/>
    <property type="match status" value="1"/>
</dbReference>
<name>A0ABT3GFB1_9BACT</name>
<feature type="domain" description="MgtC/SapB/SrpB/YhiD N-terminal" evidence="2">
    <location>
        <begin position="17"/>
        <end position="137"/>
    </location>
</feature>
<feature type="transmembrane region" description="Helical" evidence="1">
    <location>
        <begin position="335"/>
        <end position="354"/>
    </location>
</feature>
<feature type="transmembrane region" description="Helical" evidence="1">
    <location>
        <begin position="239"/>
        <end position="263"/>
    </location>
</feature>
<feature type="domain" description="DUF4010" evidence="3">
    <location>
        <begin position="185"/>
        <end position="393"/>
    </location>
</feature>
<dbReference type="Proteomes" id="UP001320876">
    <property type="component" value="Unassembled WGS sequence"/>
</dbReference>
<evidence type="ECO:0000259" key="3">
    <source>
        <dbReference type="Pfam" id="PF13194"/>
    </source>
</evidence>
<dbReference type="RefSeq" id="WP_264486218.1">
    <property type="nucleotide sequence ID" value="NZ_JAPDDT010000002.1"/>
</dbReference>
<accession>A0ABT3GFB1</accession>
<dbReference type="PANTHER" id="PTHR39084">
    <property type="entry name" value="MEMBRANE PROTEIN-RELATED"/>
    <property type="match status" value="1"/>
</dbReference>
<feature type="transmembrane region" description="Helical" evidence="1">
    <location>
        <begin position="401"/>
        <end position="419"/>
    </location>
</feature>
<comment type="caution">
    <text evidence="4">The sequence shown here is derived from an EMBL/GenBank/DDBJ whole genome shotgun (WGS) entry which is preliminary data.</text>
</comment>
<evidence type="ECO:0000259" key="2">
    <source>
        <dbReference type="Pfam" id="PF02308"/>
    </source>
</evidence>
<gene>
    <name evidence="4" type="ORF">OKA05_06055</name>
</gene>
<dbReference type="InterPro" id="IPR049177">
    <property type="entry name" value="MgtC_SapB_SrpB_YhiD_N"/>
</dbReference>
<dbReference type="Pfam" id="PF13194">
    <property type="entry name" value="DUF4010"/>
    <property type="match status" value="1"/>
</dbReference>
<dbReference type="EMBL" id="JAPDDT010000002">
    <property type="protein sequence ID" value="MCW1922108.1"/>
    <property type="molecule type" value="Genomic_DNA"/>
</dbReference>
<feature type="transmembrane region" description="Helical" evidence="1">
    <location>
        <begin position="270"/>
        <end position="291"/>
    </location>
</feature>
<keyword evidence="5" id="KW-1185">Reference proteome</keyword>
<keyword evidence="1" id="KW-1133">Transmembrane helix</keyword>
<sequence>MPDPASIPGTTELLQSLGTALGLGLLVGLQREWTRDRVAGIRTFALISLFGALSGLLSLTFGGWVIAAALLSCVAMVIVGNLAELRSSNPDTGLTTEIAILVMFVIGAACMTGYIIEAVVCAGTVMVLLHSKDWLHGMVRKIGEEDLREIARLVLAGLVILPLLPNREMGYLGVLNPFKVWLMVVLIVGISLVAYLIRKFFGGAKGAALAGILGGLISSTATTASVARRSRAAGTGGMMLAAIVMTASSVVFIRVIAEVVVAAPAQFRELLPPLVAMMVWTAVVAVVIHRLAAKAGSPPEEESPPSELKGAVMFGLLYVAVLYGVALAKEHFGNAGLYVVAAISGLTDMDAITLSTSGLVNSGDVDPRTGWRVILLGGLANLVFKAGLALSLGAQGFRRPVLAGFTAALAGGVAILMLWP</sequence>
<feature type="transmembrane region" description="Helical" evidence="1">
    <location>
        <begin position="12"/>
        <end position="29"/>
    </location>
</feature>
<reference evidence="4 5" key="1">
    <citation type="submission" date="2022-10" db="EMBL/GenBank/DDBJ databases">
        <title>Luteolibacter arcticus strain CCTCC AB 2014275, whole genome shotgun sequencing project.</title>
        <authorList>
            <person name="Zhao G."/>
            <person name="Shen L."/>
        </authorList>
    </citation>
    <scope>NUCLEOTIDE SEQUENCE [LARGE SCALE GENOMIC DNA]</scope>
    <source>
        <strain evidence="4 5">CCTCC AB 2014275</strain>
    </source>
</reference>
<proteinExistence type="predicted"/>
<feature type="transmembrane region" description="Helical" evidence="1">
    <location>
        <begin position="311"/>
        <end position="328"/>
    </location>
</feature>